<accession>A0ABV5FK29</accession>
<protein>
    <submittedName>
        <fullName evidence="2">YbbC/YhhH family protein</fullName>
    </submittedName>
</protein>
<name>A0ABV5FK29_9FLAO</name>
<dbReference type="PROSITE" id="PS51257">
    <property type="entry name" value="PROKAR_LIPOPROTEIN"/>
    <property type="match status" value="1"/>
</dbReference>
<dbReference type="RefSeq" id="WP_290262289.1">
    <property type="nucleotide sequence ID" value="NZ_JAUFQQ010000003.1"/>
</dbReference>
<dbReference type="Proteomes" id="UP001589589">
    <property type="component" value="Unassembled WGS sequence"/>
</dbReference>
<proteinExistence type="predicted"/>
<dbReference type="Pfam" id="PF15631">
    <property type="entry name" value="Imm-NTF2-2"/>
    <property type="match status" value="1"/>
</dbReference>
<evidence type="ECO:0000313" key="3">
    <source>
        <dbReference type="Proteomes" id="UP001589589"/>
    </source>
</evidence>
<evidence type="ECO:0000313" key="2">
    <source>
        <dbReference type="EMBL" id="MFB9063888.1"/>
    </source>
</evidence>
<feature type="domain" description="NTF2 fold" evidence="1">
    <location>
        <begin position="44"/>
        <end position="111"/>
    </location>
</feature>
<dbReference type="InterPro" id="IPR028921">
    <property type="entry name" value="NTF2_fold_dom"/>
</dbReference>
<dbReference type="EMBL" id="JBHMEX010000026">
    <property type="protein sequence ID" value="MFB9063888.1"/>
    <property type="molecule type" value="Genomic_DNA"/>
</dbReference>
<sequence length="111" mass="12668">MKEKILCLILVLAIPLFVSCDSKNKIKSVKIKNCDDCLVTQEETAIKIAEAILFERFSEKKIKEQKPYIVTVKNDSIWVLDGTFNKIGYGGTFHIEISSKNGKIIDVFHYK</sequence>
<reference evidence="2 3" key="1">
    <citation type="submission" date="2024-09" db="EMBL/GenBank/DDBJ databases">
        <authorList>
            <person name="Sun Q."/>
            <person name="Mori K."/>
        </authorList>
    </citation>
    <scope>NUCLEOTIDE SEQUENCE [LARGE SCALE GENOMIC DNA]</scope>
    <source>
        <strain evidence="2 3">CECT 7908</strain>
    </source>
</reference>
<comment type="caution">
    <text evidence="2">The sequence shown here is derived from an EMBL/GenBank/DDBJ whole genome shotgun (WGS) entry which is preliminary data.</text>
</comment>
<keyword evidence="3" id="KW-1185">Reference proteome</keyword>
<evidence type="ECO:0000259" key="1">
    <source>
        <dbReference type="Pfam" id="PF15631"/>
    </source>
</evidence>
<gene>
    <name evidence="2" type="ORF">ACFFUQ_07610</name>
</gene>
<organism evidence="2 3">
    <name type="scientific">Flavobacterium branchiarum</name>
    <dbReference type="NCBI Taxonomy" id="1114870"/>
    <lineage>
        <taxon>Bacteria</taxon>
        <taxon>Pseudomonadati</taxon>
        <taxon>Bacteroidota</taxon>
        <taxon>Flavobacteriia</taxon>
        <taxon>Flavobacteriales</taxon>
        <taxon>Flavobacteriaceae</taxon>
        <taxon>Flavobacterium</taxon>
    </lineage>
</organism>